<comment type="caution">
    <text evidence="1">The sequence shown here is derived from an EMBL/GenBank/DDBJ whole genome shotgun (WGS) entry which is preliminary data.</text>
</comment>
<reference evidence="1 2" key="1">
    <citation type="submission" date="2018-06" db="EMBL/GenBank/DDBJ databases">
        <title>Genomic Encyclopedia of Archaeal and Bacterial Type Strains, Phase II (KMG-II): from individual species to whole genera.</title>
        <authorList>
            <person name="Goeker M."/>
        </authorList>
    </citation>
    <scope>NUCLEOTIDE SEQUENCE [LARGE SCALE GENOMIC DNA]</scope>
    <source>
        <strain evidence="1 2">DSM 21851</strain>
    </source>
</reference>
<name>A0A327WH47_LARAB</name>
<dbReference type="EMBL" id="QLMC01000029">
    <property type="protein sequence ID" value="RAJ89172.1"/>
    <property type="molecule type" value="Genomic_DNA"/>
</dbReference>
<dbReference type="RefSeq" id="WP_111631682.1">
    <property type="nucleotide sequence ID" value="NZ_QLMC01000029.1"/>
</dbReference>
<gene>
    <name evidence="1" type="ORF">LX87_05715</name>
</gene>
<dbReference type="Pfam" id="PF15595">
    <property type="entry name" value="Imm51"/>
    <property type="match status" value="1"/>
</dbReference>
<dbReference type="AlphaFoldDB" id="A0A327WH47"/>
<evidence type="ECO:0000313" key="1">
    <source>
        <dbReference type="EMBL" id="RAJ89172.1"/>
    </source>
</evidence>
<sequence length="142" mass="16320">MRISVLFTILLSMFLSCESKKNNNPKKSNMTNFAPFEIYENGGSFRIKAEVEMLPEYMELFASHDYEPNGYCWESHITQILEKENPDLLNHIEFDPEAGGLYAVADSKESQLDFVNTLSPIFQDMSKLESYISSADRSRIDD</sequence>
<dbReference type="Proteomes" id="UP000248790">
    <property type="component" value="Unassembled WGS sequence"/>
</dbReference>
<dbReference type="InterPro" id="IPR028956">
    <property type="entry name" value="Imm51"/>
</dbReference>
<protein>
    <submittedName>
        <fullName evidence="1">Immunity protein 51 of polymorphic toxin system</fullName>
    </submittedName>
</protein>
<accession>A0A327WH47</accession>
<dbReference type="OrthoDB" id="8657476at2"/>
<keyword evidence="2" id="KW-1185">Reference proteome</keyword>
<evidence type="ECO:0000313" key="2">
    <source>
        <dbReference type="Proteomes" id="UP000248790"/>
    </source>
</evidence>
<organism evidence="1 2">
    <name type="scientific">Larkinella arboricola</name>
    <dbReference type="NCBI Taxonomy" id="643671"/>
    <lineage>
        <taxon>Bacteria</taxon>
        <taxon>Pseudomonadati</taxon>
        <taxon>Bacteroidota</taxon>
        <taxon>Cytophagia</taxon>
        <taxon>Cytophagales</taxon>
        <taxon>Spirosomataceae</taxon>
        <taxon>Larkinella</taxon>
    </lineage>
</organism>
<dbReference type="PROSITE" id="PS51257">
    <property type="entry name" value="PROKAR_LIPOPROTEIN"/>
    <property type="match status" value="1"/>
</dbReference>
<proteinExistence type="predicted"/>